<evidence type="ECO:0000313" key="2">
    <source>
        <dbReference type="EMBL" id="SHH33563.1"/>
    </source>
</evidence>
<accession>A0A1M5S6M0</accession>
<keyword evidence="3" id="KW-1185">Reference proteome</keyword>
<proteinExistence type="predicted"/>
<dbReference type="InterPro" id="IPR032710">
    <property type="entry name" value="NTF2-like_dom_sf"/>
</dbReference>
<feature type="domain" description="SnoaL-like" evidence="1">
    <location>
        <begin position="5"/>
        <end position="115"/>
    </location>
</feature>
<organism evidence="2 3">
    <name type="scientific">Chryseolinea serpens</name>
    <dbReference type="NCBI Taxonomy" id="947013"/>
    <lineage>
        <taxon>Bacteria</taxon>
        <taxon>Pseudomonadati</taxon>
        <taxon>Bacteroidota</taxon>
        <taxon>Cytophagia</taxon>
        <taxon>Cytophagales</taxon>
        <taxon>Fulvivirgaceae</taxon>
        <taxon>Chryseolinea</taxon>
    </lineage>
</organism>
<dbReference type="Pfam" id="PF20409">
    <property type="entry name" value="SnoaL_5"/>
    <property type="match status" value="1"/>
</dbReference>
<evidence type="ECO:0000259" key="1">
    <source>
        <dbReference type="Pfam" id="PF20409"/>
    </source>
</evidence>
<dbReference type="STRING" id="947013.SAMN04488109_3751"/>
<gene>
    <name evidence="2" type="ORF">SAMN04488109_3751</name>
</gene>
<dbReference type="OrthoDB" id="336094at2"/>
<dbReference type="RefSeq" id="WP_073136859.1">
    <property type="nucleotide sequence ID" value="NZ_FQWQ01000002.1"/>
</dbReference>
<name>A0A1M5S6M0_9BACT</name>
<evidence type="ECO:0000313" key="3">
    <source>
        <dbReference type="Proteomes" id="UP000184212"/>
    </source>
</evidence>
<protein>
    <recommendedName>
        <fullName evidence="1">SnoaL-like domain-containing protein</fullName>
    </recommendedName>
</protein>
<dbReference type="SUPFAM" id="SSF54427">
    <property type="entry name" value="NTF2-like"/>
    <property type="match status" value="1"/>
</dbReference>
<dbReference type="Gene3D" id="3.10.450.50">
    <property type="match status" value="1"/>
</dbReference>
<dbReference type="PANTHER" id="PTHR34003:SF2">
    <property type="entry name" value="SNOAL-LIKE DOMAIN-CONTAINING PROTEIN"/>
    <property type="match status" value="1"/>
</dbReference>
<dbReference type="EMBL" id="FQWQ01000002">
    <property type="protein sequence ID" value="SHH33563.1"/>
    <property type="molecule type" value="Genomic_DNA"/>
</dbReference>
<dbReference type="Proteomes" id="UP000184212">
    <property type="component" value="Unassembled WGS sequence"/>
</dbReference>
<sequence>MNTIKEKLDDLNQLVLSGKLMEAFEKYYHNDVQMQENANAPTVGKEANRLRELEFLGNITEFRGASVHGVATDENISFVVWRYDYTHKEWGVRNYLQVSVQHWKDGLIAKEHFFYGN</sequence>
<dbReference type="PANTHER" id="PTHR34003">
    <property type="entry name" value="BLL2395 PROTEIN"/>
    <property type="match status" value="1"/>
</dbReference>
<reference evidence="2 3" key="1">
    <citation type="submission" date="2016-11" db="EMBL/GenBank/DDBJ databases">
        <authorList>
            <person name="Jaros S."/>
            <person name="Januszkiewicz K."/>
            <person name="Wedrychowicz H."/>
        </authorList>
    </citation>
    <scope>NUCLEOTIDE SEQUENCE [LARGE SCALE GENOMIC DNA]</scope>
    <source>
        <strain evidence="2 3">DSM 24574</strain>
    </source>
</reference>
<dbReference type="AlphaFoldDB" id="A0A1M5S6M0"/>
<dbReference type="InterPro" id="IPR046860">
    <property type="entry name" value="SnoaL_5"/>
</dbReference>